<evidence type="ECO:0000256" key="3">
    <source>
        <dbReference type="ARBA" id="ARBA00022729"/>
    </source>
</evidence>
<dbReference type="EMBL" id="MHSW01000020">
    <property type="protein sequence ID" value="OHA51617.1"/>
    <property type="molecule type" value="Genomic_DNA"/>
</dbReference>
<dbReference type="Proteomes" id="UP000176951">
    <property type="component" value="Unassembled WGS sequence"/>
</dbReference>
<protein>
    <recommendedName>
        <fullName evidence="8">Thrombospondin type 3 repeat superfamily protein</fullName>
    </recommendedName>
</protein>
<comment type="subcellular location">
    <subcellularLocation>
        <location evidence="1">Secreted</location>
    </subcellularLocation>
</comment>
<organism evidence="6 7">
    <name type="scientific">Candidatus Terrybacteria bacterium RIFCSPLOWO2_01_FULL_40_23</name>
    <dbReference type="NCBI Taxonomy" id="1802366"/>
    <lineage>
        <taxon>Bacteria</taxon>
        <taxon>Candidatus Terryibacteriota</taxon>
    </lineage>
</organism>
<gene>
    <name evidence="6" type="ORF">A3A97_04355</name>
</gene>
<evidence type="ECO:0000313" key="6">
    <source>
        <dbReference type="EMBL" id="OHA51617.1"/>
    </source>
</evidence>
<dbReference type="AlphaFoldDB" id="A0A1G2PTH8"/>
<dbReference type="InterPro" id="IPR059100">
    <property type="entry name" value="TSP3_bac"/>
</dbReference>
<reference evidence="6 7" key="1">
    <citation type="journal article" date="2016" name="Nat. Commun.">
        <title>Thousands of microbial genomes shed light on interconnected biogeochemical processes in an aquifer system.</title>
        <authorList>
            <person name="Anantharaman K."/>
            <person name="Brown C.T."/>
            <person name="Hug L.A."/>
            <person name="Sharon I."/>
            <person name="Castelle C.J."/>
            <person name="Probst A.J."/>
            <person name="Thomas B.C."/>
            <person name="Singh A."/>
            <person name="Wilkins M.J."/>
            <person name="Karaoz U."/>
            <person name="Brodie E.L."/>
            <person name="Williams K.H."/>
            <person name="Hubbard S.S."/>
            <person name="Banfield J.F."/>
        </authorList>
    </citation>
    <scope>NUCLEOTIDE SEQUENCE [LARGE SCALE GENOMIC DNA]</scope>
</reference>
<name>A0A1G2PTH8_9BACT</name>
<feature type="compositionally biased region" description="Basic and acidic residues" evidence="5">
    <location>
        <begin position="83"/>
        <end position="92"/>
    </location>
</feature>
<proteinExistence type="predicted"/>
<accession>A0A1G2PTH8</accession>
<evidence type="ECO:0000313" key="7">
    <source>
        <dbReference type="Proteomes" id="UP000176951"/>
    </source>
</evidence>
<evidence type="ECO:0000256" key="4">
    <source>
        <dbReference type="ARBA" id="ARBA00022837"/>
    </source>
</evidence>
<comment type="caution">
    <text evidence="6">The sequence shown here is derived from an EMBL/GenBank/DDBJ whole genome shotgun (WGS) entry which is preliminary data.</text>
</comment>
<feature type="region of interest" description="Disordered" evidence="5">
    <location>
        <begin position="83"/>
        <end position="102"/>
    </location>
</feature>
<evidence type="ECO:0000256" key="1">
    <source>
        <dbReference type="ARBA" id="ARBA00004613"/>
    </source>
</evidence>
<keyword evidence="4" id="KW-0106">Calcium</keyword>
<dbReference type="Pfam" id="PF18884">
    <property type="entry name" value="TSP3_bac"/>
    <property type="match status" value="2"/>
</dbReference>
<keyword evidence="3" id="KW-0732">Signal</keyword>
<sequence length="311" mass="34941">MKLFLRKLIRPFLFLVLIALAIYGAFSVWGSSKLRSLRASIFSSTQNDAPESFAASFLHDDDNDGLSNAKELIYGTNVNKTDSDNDGYKDGDEVQNGYDPSLTGKARVEENIKLSSNLTVQYFSWVMARTGDKDPRLEEKQITKFLEDKKMDTLTLPEISDRDINISANRGAEGVKNYLNDFSNIKLPSETGSYLDVAQNVIQQQRKDVVESIIGGIAETEQHVRNLQTPAEAVELHKGYLALFKGLHNLFADLYEIDRDPVKLMRDVKWGSDLIAEGTRLERIRLGLVAKYNPAPVIEPSTPEQPEEPQQ</sequence>
<evidence type="ECO:0000256" key="5">
    <source>
        <dbReference type="SAM" id="MobiDB-lite"/>
    </source>
</evidence>
<evidence type="ECO:0008006" key="8">
    <source>
        <dbReference type="Google" id="ProtNLM"/>
    </source>
</evidence>
<evidence type="ECO:0000256" key="2">
    <source>
        <dbReference type="ARBA" id="ARBA00022525"/>
    </source>
</evidence>
<keyword evidence="2" id="KW-0964">Secreted</keyword>